<proteinExistence type="predicted"/>
<name>A0A1X7ND41_9LACT</name>
<protein>
    <submittedName>
        <fullName evidence="3">Uncharacterized protein YpmB</fullName>
    </submittedName>
</protein>
<dbReference type="InterPro" id="IPR041401">
    <property type="entry name" value="TseB-like_dom"/>
</dbReference>
<feature type="domain" description="Cell wall elongation regulator TseB-like" evidence="2">
    <location>
        <begin position="36"/>
        <end position="79"/>
    </location>
</feature>
<keyword evidence="1" id="KW-1133">Transmembrane helix</keyword>
<sequence>MKKGLISLLVIVLGVIIFSIFIYMKSRQPFMQARDEAINIAKESTDLVTVEKFYWYNNKKSYFSVSGMNEKEEPIIVIVEQDGGKVVVLNPGEFISESVAKKIATTELKPKQILETRIGLEEGVPVWEVTYEQDNGKLGYYILSAKEGNWLKDIKNI</sequence>
<organism evidence="3 4">
    <name type="scientific">Carnobacterium iners</name>
    <dbReference type="NCBI Taxonomy" id="1073423"/>
    <lineage>
        <taxon>Bacteria</taxon>
        <taxon>Bacillati</taxon>
        <taxon>Bacillota</taxon>
        <taxon>Bacilli</taxon>
        <taxon>Lactobacillales</taxon>
        <taxon>Carnobacteriaceae</taxon>
        <taxon>Carnobacterium</taxon>
    </lineage>
</organism>
<dbReference type="Pfam" id="PF17881">
    <property type="entry name" value="TseB"/>
    <property type="match status" value="1"/>
</dbReference>
<dbReference type="SUPFAM" id="SSF54403">
    <property type="entry name" value="Cystatin/monellin"/>
    <property type="match status" value="2"/>
</dbReference>
<dbReference type="Proteomes" id="UP000193435">
    <property type="component" value="Unassembled WGS sequence"/>
</dbReference>
<gene>
    <name evidence="3" type="ORF">SAMN04488700_1816</name>
</gene>
<evidence type="ECO:0000313" key="3">
    <source>
        <dbReference type="EMBL" id="SMH35584.1"/>
    </source>
</evidence>
<evidence type="ECO:0000259" key="2">
    <source>
        <dbReference type="Pfam" id="PF17881"/>
    </source>
</evidence>
<evidence type="ECO:0000313" key="4">
    <source>
        <dbReference type="Proteomes" id="UP000193435"/>
    </source>
</evidence>
<dbReference type="EMBL" id="FXBJ01000002">
    <property type="protein sequence ID" value="SMH35584.1"/>
    <property type="molecule type" value="Genomic_DNA"/>
</dbReference>
<feature type="transmembrane region" description="Helical" evidence="1">
    <location>
        <begin position="6"/>
        <end position="24"/>
    </location>
</feature>
<evidence type="ECO:0000256" key="1">
    <source>
        <dbReference type="SAM" id="Phobius"/>
    </source>
</evidence>
<keyword evidence="1" id="KW-0472">Membrane</keyword>
<accession>A0A1X7ND41</accession>
<dbReference type="Gene3D" id="3.10.450.40">
    <property type="match status" value="2"/>
</dbReference>
<dbReference type="OrthoDB" id="2242521at2"/>
<dbReference type="InterPro" id="IPR046350">
    <property type="entry name" value="Cystatin_sf"/>
</dbReference>
<reference evidence="3 4" key="1">
    <citation type="submission" date="2017-04" db="EMBL/GenBank/DDBJ databases">
        <authorList>
            <person name="Afonso C.L."/>
            <person name="Miller P.J."/>
            <person name="Scott M.A."/>
            <person name="Spackman E."/>
            <person name="Goraichik I."/>
            <person name="Dimitrov K.M."/>
            <person name="Suarez D.L."/>
            <person name="Swayne D.E."/>
        </authorList>
    </citation>
    <scope>NUCLEOTIDE SEQUENCE [LARGE SCALE GENOMIC DNA]</scope>
    <source>
        <strain evidence="3 4">LMG26642</strain>
    </source>
</reference>
<keyword evidence="1" id="KW-0812">Transmembrane</keyword>
<dbReference type="STRING" id="1073423.SAMN04488700_1816"/>
<dbReference type="AlphaFoldDB" id="A0A1X7ND41"/>
<dbReference type="RefSeq" id="WP_085559912.1">
    <property type="nucleotide sequence ID" value="NZ_FOAH01000003.1"/>
</dbReference>
<keyword evidence="4" id="KW-1185">Reference proteome</keyword>